<dbReference type="PANTHER" id="PTHR46640:SF1">
    <property type="entry name" value="FUNGAL LIPASE-LIKE DOMAIN-CONTAINING PROTEIN-RELATED"/>
    <property type="match status" value="1"/>
</dbReference>
<dbReference type="InterPro" id="IPR002921">
    <property type="entry name" value="Fungal_lipase-type"/>
</dbReference>
<evidence type="ECO:0008006" key="8">
    <source>
        <dbReference type="Google" id="ProtNLM"/>
    </source>
</evidence>
<organism evidence="6 7">
    <name type="scientific">Penicillium salamii</name>
    <dbReference type="NCBI Taxonomy" id="1612424"/>
    <lineage>
        <taxon>Eukaryota</taxon>
        <taxon>Fungi</taxon>
        <taxon>Dikarya</taxon>
        <taxon>Ascomycota</taxon>
        <taxon>Pezizomycotina</taxon>
        <taxon>Eurotiomycetes</taxon>
        <taxon>Eurotiomycetidae</taxon>
        <taxon>Eurotiales</taxon>
        <taxon>Aspergillaceae</taxon>
        <taxon>Penicillium</taxon>
    </lineage>
</organism>
<keyword evidence="2" id="KW-0378">Hydrolase</keyword>
<dbReference type="OrthoDB" id="426718at2759"/>
<dbReference type="AlphaFoldDB" id="A0A9W4IAV0"/>
<dbReference type="Pfam" id="PF01764">
    <property type="entry name" value="Lipase_3"/>
    <property type="match status" value="1"/>
</dbReference>
<evidence type="ECO:0000256" key="3">
    <source>
        <dbReference type="SAM" id="SignalP"/>
    </source>
</evidence>
<evidence type="ECO:0000313" key="6">
    <source>
        <dbReference type="EMBL" id="CAG8248749.1"/>
    </source>
</evidence>
<dbReference type="Proteomes" id="UP001152646">
    <property type="component" value="Unassembled WGS sequence"/>
</dbReference>
<name>A0A9W4IAV0_9EURO</name>
<dbReference type="CDD" id="cd00519">
    <property type="entry name" value="Lipase_3"/>
    <property type="match status" value="1"/>
</dbReference>
<dbReference type="EMBL" id="CAJVPA010000033">
    <property type="protein sequence ID" value="CAG8248749.1"/>
    <property type="molecule type" value="Genomic_DNA"/>
</dbReference>
<evidence type="ECO:0000259" key="4">
    <source>
        <dbReference type="Pfam" id="PF01764"/>
    </source>
</evidence>
<dbReference type="SUPFAM" id="SSF53474">
    <property type="entry name" value="alpha/beta-Hydrolases"/>
    <property type="match status" value="1"/>
</dbReference>
<dbReference type="Pfam" id="PF03893">
    <property type="entry name" value="Lipase3_N"/>
    <property type="match status" value="1"/>
</dbReference>
<dbReference type="InterPro" id="IPR005592">
    <property type="entry name" value="Mono/diacylglycerol_lipase_N"/>
</dbReference>
<dbReference type="GO" id="GO:0017000">
    <property type="term" value="P:antibiotic biosynthetic process"/>
    <property type="evidence" value="ECO:0007669"/>
    <property type="project" value="UniProtKB-ARBA"/>
</dbReference>
<dbReference type="PANTHER" id="PTHR46640">
    <property type="entry name" value="TRIACYLGLYCEROL LIPASE, PUTATIVE (AFU_ORTHOLOGUE AFUA_6G06510)-RELATED"/>
    <property type="match status" value="1"/>
</dbReference>
<feature type="domain" description="Fungal lipase-type" evidence="4">
    <location>
        <begin position="104"/>
        <end position="234"/>
    </location>
</feature>
<dbReference type="GO" id="GO:0072330">
    <property type="term" value="P:monocarboxylic acid biosynthetic process"/>
    <property type="evidence" value="ECO:0007669"/>
    <property type="project" value="UniProtKB-ARBA"/>
</dbReference>
<reference evidence="6" key="1">
    <citation type="submission" date="2021-07" db="EMBL/GenBank/DDBJ databases">
        <authorList>
            <person name="Branca A.L. A."/>
        </authorList>
    </citation>
    <scope>NUCLEOTIDE SEQUENCE</scope>
</reference>
<gene>
    <name evidence="6" type="ORF">PSALAMII_LOCUS716</name>
</gene>
<dbReference type="GO" id="GO:0016042">
    <property type="term" value="P:lipid catabolic process"/>
    <property type="evidence" value="ECO:0007669"/>
    <property type="project" value="InterPro"/>
</dbReference>
<proteinExistence type="predicted"/>
<evidence type="ECO:0000256" key="2">
    <source>
        <dbReference type="ARBA" id="ARBA00022801"/>
    </source>
</evidence>
<evidence type="ECO:0000256" key="1">
    <source>
        <dbReference type="ARBA" id="ARBA00022729"/>
    </source>
</evidence>
<comment type="caution">
    <text evidence="6">The sequence shown here is derived from an EMBL/GenBank/DDBJ whole genome shotgun (WGS) entry which is preliminary data.</text>
</comment>
<dbReference type="InterPro" id="IPR051299">
    <property type="entry name" value="AB_hydrolase_lip/est"/>
</dbReference>
<dbReference type="GO" id="GO:0016787">
    <property type="term" value="F:hydrolase activity"/>
    <property type="evidence" value="ECO:0007669"/>
    <property type="project" value="UniProtKB-KW"/>
</dbReference>
<keyword evidence="1 3" id="KW-0732">Signal</keyword>
<feature type="domain" description="Mono-/di-acylglycerol lipase N-terminal" evidence="5">
    <location>
        <begin position="10"/>
        <end position="76"/>
    </location>
</feature>
<accession>A0A9W4IAV0</accession>
<dbReference type="Gene3D" id="3.40.50.1820">
    <property type="entry name" value="alpha/beta hydrolase"/>
    <property type="match status" value="1"/>
</dbReference>
<feature type="signal peptide" evidence="3">
    <location>
        <begin position="1"/>
        <end position="19"/>
    </location>
</feature>
<evidence type="ECO:0000259" key="5">
    <source>
        <dbReference type="Pfam" id="PF03893"/>
    </source>
</evidence>
<sequence>MLLVGRIYGVAALAALAVAAPTRLASRAVSTDVLSQLSLFAEYSAASYCSNNINSTGDALTCDDGNCDAVQSADTTTLWEFDRVCSYGNVAGFFAVDKTNELLVLSFRGSRVVSTWIANINTALADVTSLCSGCKAHAGFWESWETVASDVTSQIKSAQSKYPGYKVVVTGHSFGGAVAALAGTALRNGGTTLSLYTYGQPRLGNKELATYTTNQGSLWRVTHTNDIVPRLPPTSFGYSHPSPEYWVTSGNTDTITTSDVKIVEGIDSKSGNRGELIPGVSAHLWYFGNIGQCE</sequence>
<dbReference type="InterPro" id="IPR029058">
    <property type="entry name" value="AB_hydrolase_fold"/>
</dbReference>
<feature type="chain" id="PRO_5040728470" description="Lipase" evidence="3">
    <location>
        <begin position="20"/>
        <end position="294"/>
    </location>
</feature>
<protein>
    <recommendedName>
        <fullName evidence="8">Lipase</fullName>
    </recommendedName>
</protein>
<evidence type="ECO:0000313" key="7">
    <source>
        <dbReference type="Proteomes" id="UP001152646"/>
    </source>
</evidence>